<dbReference type="InterPro" id="IPR000719">
    <property type="entry name" value="Prot_kinase_dom"/>
</dbReference>
<dbReference type="InterPro" id="IPR017441">
    <property type="entry name" value="Protein_kinase_ATP_BS"/>
</dbReference>
<dbReference type="PROSITE" id="PS00107">
    <property type="entry name" value="PROTEIN_KINASE_ATP"/>
    <property type="match status" value="1"/>
</dbReference>
<dbReference type="Gene3D" id="3.30.200.20">
    <property type="entry name" value="Phosphorylase Kinase, domain 1"/>
    <property type="match status" value="1"/>
</dbReference>
<keyword evidence="1" id="KW-0723">Serine/threonine-protein kinase</keyword>
<dbReference type="GO" id="GO:0007254">
    <property type="term" value="P:JNK cascade"/>
    <property type="evidence" value="ECO:0007669"/>
    <property type="project" value="TreeGrafter"/>
</dbReference>
<dbReference type="GO" id="GO:0006955">
    <property type="term" value="P:immune response"/>
    <property type="evidence" value="ECO:0007669"/>
    <property type="project" value="TreeGrafter"/>
</dbReference>
<keyword evidence="4" id="KW-0418">Kinase</keyword>
<feature type="domain" description="Protein kinase" evidence="7">
    <location>
        <begin position="197"/>
        <end position="272"/>
    </location>
</feature>
<dbReference type="PANTHER" id="PTHR46716">
    <property type="entry name" value="MITOGEN-ACTIVATED PROTEIN KINASE KINASE KINASE 7"/>
    <property type="match status" value="1"/>
</dbReference>
<dbReference type="EMBL" id="CAJVPZ010011094">
    <property type="protein sequence ID" value="CAG8626654.1"/>
    <property type="molecule type" value="Genomic_DNA"/>
</dbReference>
<gene>
    <name evidence="8" type="ORF">RFULGI_LOCUS7563</name>
</gene>
<organism evidence="8 9">
    <name type="scientific">Racocetra fulgida</name>
    <dbReference type="NCBI Taxonomy" id="60492"/>
    <lineage>
        <taxon>Eukaryota</taxon>
        <taxon>Fungi</taxon>
        <taxon>Fungi incertae sedis</taxon>
        <taxon>Mucoromycota</taxon>
        <taxon>Glomeromycotina</taxon>
        <taxon>Glomeromycetes</taxon>
        <taxon>Diversisporales</taxon>
        <taxon>Gigasporaceae</taxon>
        <taxon>Racocetra</taxon>
    </lineage>
</organism>
<dbReference type="PANTHER" id="PTHR46716:SF1">
    <property type="entry name" value="MITOGEN-ACTIVATED PROTEIN KINASE KINASE KINASE 7"/>
    <property type="match status" value="1"/>
</dbReference>
<evidence type="ECO:0000259" key="7">
    <source>
        <dbReference type="PROSITE" id="PS50011"/>
    </source>
</evidence>
<dbReference type="AlphaFoldDB" id="A0A9N9D531"/>
<dbReference type="InterPro" id="IPR011009">
    <property type="entry name" value="Kinase-like_dom_sf"/>
</dbReference>
<keyword evidence="9" id="KW-1185">Reference proteome</keyword>
<accession>A0A9N9D531</accession>
<dbReference type="Pfam" id="PF00069">
    <property type="entry name" value="Pkinase"/>
    <property type="match status" value="1"/>
</dbReference>
<evidence type="ECO:0000256" key="4">
    <source>
        <dbReference type="ARBA" id="ARBA00022777"/>
    </source>
</evidence>
<evidence type="ECO:0000256" key="6">
    <source>
        <dbReference type="PROSITE-ProRule" id="PRU10141"/>
    </source>
</evidence>
<reference evidence="8" key="1">
    <citation type="submission" date="2021-06" db="EMBL/GenBank/DDBJ databases">
        <authorList>
            <person name="Kallberg Y."/>
            <person name="Tangrot J."/>
            <person name="Rosling A."/>
        </authorList>
    </citation>
    <scope>NUCLEOTIDE SEQUENCE</scope>
    <source>
        <strain evidence="8">IN212</strain>
    </source>
</reference>
<evidence type="ECO:0000256" key="1">
    <source>
        <dbReference type="ARBA" id="ARBA00022527"/>
    </source>
</evidence>
<keyword evidence="5 6" id="KW-0067">ATP-binding</keyword>
<dbReference type="GO" id="GO:0004709">
    <property type="term" value="F:MAP kinase kinase kinase activity"/>
    <property type="evidence" value="ECO:0007669"/>
    <property type="project" value="TreeGrafter"/>
</dbReference>
<name>A0A9N9D531_9GLOM</name>
<keyword evidence="3 6" id="KW-0547">Nucleotide-binding</keyword>
<evidence type="ECO:0000313" key="8">
    <source>
        <dbReference type="EMBL" id="CAG8626654.1"/>
    </source>
</evidence>
<comment type="caution">
    <text evidence="8">The sequence shown here is derived from an EMBL/GenBank/DDBJ whole genome shotgun (WGS) entry which is preliminary data.</text>
</comment>
<feature type="binding site" evidence="6">
    <location>
        <position position="226"/>
    </location>
    <ligand>
        <name>ATP</name>
        <dbReference type="ChEBI" id="CHEBI:30616"/>
    </ligand>
</feature>
<dbReference type="OrthoDB" id="2372021at2759"/>
<evidence type="ECO:0000313" key="9">
    <source>
        <dbReference type="Proteomes" id="UP000789396"/>
    </source>
</evidence>
<dbReference type="GO" id="GO:0005524">
    <property type="term" value="F:ATP binding"/>
    <property type="evidence" value="ECO:0007669"/>
    <property type="project" value="UniProtKB-UniRule"/>
</dbReference>
<evidence type="ECO:0000256" key="5">
    <source>
        <dbReference type="ARBA" id="ARBA00022840"/>
    </source>
</evidence>
<dbReference type="SUPFAM" id="SSF56112">
    <property type="entry name" value="Protein kinase-like (PK-like)"/>
    <property type="match status" value="1"/>
</dbReference>
<evidence type="ECO:0000256" key="3">
    <source>
        <dbReference type="ARBA" id="ARBA00022741"/>
    </source>
</evidence>
<dbReference type="Proteomes" id="UP000789396">
    <property type="component" value="Unassembled WGS sequence"/>
</dbReference>
<keyword evidence="2" id="KW-0808">Transferase</keyword>
<protein>
    <submittedName>
        <fullName evidence="8">7870_t:CDS:1</fullName>
    </submittedName>
</protein>
<feature type="non-terminal residue" evidence="8">
    <location>
        <position position="272"/>
    </location>
</feature>
<evidence type="ECO:0000256" key="2">
    <source>
        <dbReference type="ARBA" id="ARBA00022679"/>
    </source>
</evidence>
<proteinExistence type="predicted"/>
<sequence>RFIQETQLTSTSPKGVFEWIPYSELSSLKLINDGIAKYYSAYWSSGPRILWDETTQEYFRSKTNTLISVSEYAEQGTLLEYLRLNCNLDLAPKGAPKSYVVLMNQCLNNDPKLRPSIMQIVNTFGEWYLEVERNIDTPIVTEFRIADEFRQASSTKLNKYLKTDSDVIALVNEDISSGSLLSTIHELGVDIIDFNQFTDQKSIGVGGFGSVEKALWRRTNKYIALKKIKNISAINYNEHKAFIHELKIHFRLNLIDRIVRMFGVTQCKFKLL</sequence>
<dbReference type="PROSITE" id="PS50011">
    <property type="entry name" value="PROTEIN_KINASE_DOM"/>
    <property type="match status" value="1"/>
</dbReference>